<dbReference type="EMBL" id="CP002580">
    <property type="protein sequence ID" value="AJK47011.1"/>
    <property type="molecule type" value="Genomic_DNA"/>
</dbReference>
<dbReference type="InterPro" id="IPR018060">
    <property type="entry name" value="HTH_AraC"/>
</dbReference>
<dbReference type="PROSITE" id="PS01124">
    <property type="entry name" value="HTH_ARAC_FAMILY_2"/>
    <property type="match status" value="1"/>
</dbReference>
<proteinExistence type="predicted"/>
<dbReference type="Proteomes" id="UP000031838">
    <property type="component" value="Chromosome 1"/>
</dbReference>
<evidence type="ECO:0000256" key="4">
    <source>
        <dbReference type="ARBA" id="ARBA00023163"/>
    </source>
</evidence>
<dbReference type="Gene3D" id="1.10.10.60">
    <property type="entry name" value="Homeodomain-like"/>
    <property type="match status" value="1"/>
</dbReference>
<dbReference type="SUPFAM" id="SSF51182">
    <property type="entry name" value="RmlC-like cupins"/>
    <property type="match status" value="1"/>
</dbReference>
<evidence type="ECO:0000256" key="2">
    <source>
        <dbReference type="ARBA" id="ARBA00023015"/>
    </source>
</evidence>
<name>A0A0B6S449_BURPL</name>
<dbReference type="SMART" id="SM00342">
    <property type="entry name" value="HTH_ARAC"/>
    <property type="match status" value="1"/>
</dbReference>
<dbReference type="AlphaFoldDB" id="A0A0B6S449"/>
<dbReference type="FunFam" id="1.10.10.60:FF:000132">
    <property type="entry name" value="AraC family transcriptional regulator"/>
    <property type="match status" value="1"/>
</dbReference>
<dbReference type="RefSeq" id="WP_080937203.1">
    <property type="nucleotide sequence ID" value="NZ_BSTO01000002.1"/>
</dbReference>
<feature type="region of interest" description="Disordered" evidence="5">
    <location>
        <begin position="1"/>
        <end position="49"/>
    </location>
</feature>
<dbReference type="SUPFAM" id="SSF46689">
    <property type="entry name" value="Homeodomain-like"/>
    <property type="match status" value="1"/>
</dbReference>
<feature type="compositionally biased region" description="Low complexity" evidence="5">
    <location>
        <begin position="1"/>
        <end position="40"/>
    </location>
</feature>
<keyword evidence="2" id="KW-0805">Transcription regulation</keyword>
<dbReference type="InterPro" id="IPR018062">
    <property type="entry name" value="HTH_AraC-typ_CS"/>
</dbReference>
<keyword evidence="8" id="KW-1185">Reference proteome</keyword>
<sequence>MTSSRSALASLTSPARSRSRPRAAAGAAAAFAGRPAPLATLPEPSEREDGPALIALRGGERHGDAYRLGTHEIDWHEHRRGQVFCIESGCAHVRTPHGSWLLPPNRAGWIPPGVPHKVAISGVLSGWSVVISPAASRALPQRPCVIAITELMGALVRRAVTWSERDALTAEETRIGRVLLDEMRRAPHEPLHLPMPADRRLVRITKRILAQPHDSRTLEQWADWGGLSARTLSRLFLAETGTSFAQWRQQARLTLALERLANGESVANVSDALGYATPSNFIAMFRRAFGDSPAHYFARRER</sequence>
<reference evidence="8" key="1">
    <citation type="submission" date="2011-03" db="EMBL/GenBank/DDBJ databases">
        <authorList>
            <person name="Voget S."/>
            <person name="Streit W.R."/>
            <person name="Jaeger K.E."/>
            <person name="Daniel R."/>
        </authorList>
    </citation>
    <scope>NUCLEOTIDE SEQUENCE [LARGE SCALE GENOMIC DNA]</scope>
    <source>
        <strain evidence="8">PG1</strain>
    </source>
</reference>
<dbReference type="CDD" id="cd06124">
    <property type="entry name" value="cupin_NimR-like_N"/>
    <property type="match status" value="1"/>
</dbReference>
<dbReference type="KEGG" id="bpla:bpln_1g24760"/>
<dbReference type="Pfam" id="PF12833">
    <property type="entry name" value="HTH_18"/>
    <property type="match status" value="1"/>
</dbReference>
<protein>
    <submittedName>
        <fullName evidence="7">Transcriptional regulator, AraC family</fullName>
    </submittedName>
</protein>
<accession>A0A0B6S449</accession>
<dbReference type="GO" id="GO:0043565">
    <property type="term" value="F:sequence-specific DNA binding"/>
    <property type="evidence" value="ECO:0007669"/>
    <property type="project" value="InterPro"/>
</dbReference>
<keyword evidence="1" id="KW-0678">Repressor</keyword>
<evidence type="ECO:0000313" key="7">
    <source>
        <dbReference type="EMBL" id="AJK47011.1"/>
    </source>
</evidence>
<dbReference type="PANTHER" id="PTHR11019:SF159">
    <property type="entry name" value="TRANSCRIPTIONAL REGULATOR-RELATED"/>
    <property type="match status" value="1"/>
</dbReference>
<dbReference type="KEGG" id="bgp:BGL_1c25210"/>
<dbReference type="PANTHER" id="PTHR11019">
    <property type="entry name" value="HTH-TYPE TRANSCRIPTIONAL REGULATOR NIMR"/>
    <property type="match status" value="1"/>
</dbReference>
<dbReference type="HOGENOM" id="CLU_000445_87_0_4"/>
<dbReference type="Gene3D" id="2.60.120.10">
    <property type="entry name" value="Jelly Rolls"/>
    <property type="match status" value="1"/>
</dbReference>
<evidence type="ECO:0000313" key="8">
    <source>
        <dbReference type="Proteomes" id="UP000031838"/>
    </source>
</evidence>
<keyword evidence="4" id="KW-0804">Transcription</keyword>
<dbReference type="GO" id="GO:0003700">
    <property type="term" value="F:DNA-binding transcription factor activity"/>
    <property type="evidence" value="ECO:0007669"/>
    <property type="project" value="InterPro"/>
</dbReference>
<dbReference type="InterPro" id="IPR014710">
    <property type="entry name" value="RmlC-like_jellyroll"/>
</dbReference>
<evidence type="ECO:0000259" key="6">
    <source>
        <dbReference type="PROSITE" id="PS01124"/>
    </source>
</evidence>
<evidence type="ECO:0000256" key="5">
    <source>
        <dbReference type="SAM" id="MobiDB-lite"/>
    </source>
</evidence>
<reference evidence="7 8" key="2">
    <citation type="journal article" date="2016" name="Appl. Microbiol. Biotechnol.">
        <title>Mutations improving production and secretion of extracellular lipase by Burkholderia glumae PG1.</title>
        <authorList>
            <person name="Knapp A."/>
            <person name="Voget S."/>
            <person name="Gao R."/>
            <person name="Zaburannyi N."/>
            <person name="Krysciak D."/>
            <person name="Breuer M."/>
            <person name="Hauer B."/>
            <person name="Streit W.R."/>
            <person name="Muller R."/>
            <person name="Daniel R."/>
            <person name="Jaeger K.E."/>
        </authorList>
    </citation>
    <scope>NUCLEOTIDE SEQUENCE [LARGE SCALE GENOMIC DNA]</scope>
    <source>
        <strain evidence="7 8">PG1</strain>
    </source>
</reference>
<feature type="domain" description="HTH araC/xylS-type" evidence="6">
    <location>
        <begin position="199"/>
        <end position="299"/>
    </location>
</feature>
<evidence type="ECO:0000256" key="1">
    <source>
        <dbReference type="ARBA" id="ARBA00022491"/>
    </source>
</evidence>
<organism evidence="7 8">
    <name type="scientific">Burkholderia plantarii</name>
    <dbReference type="NCBI Taxonomy" id="41899"/>
    <lineage>
        <taxon>Bacteria</taxon>
        <taxon>Pseudomonadati</taxon>
        <taxon>Pseudomonadota</taxon>
        <taxon>Betaproteobacteria</taxon>
        <taxon>Burkholderiales</taxon>
        <taxon>Burkholderiaceae</taxon>
        <taxon>Burkholderia</taxon>
    </lineage>
</organism>
<dbReference type="InterPro" id="IPR011051">
    <property type="entry name" value="RmlC_Cupin_sf"/>
</dbReference>
<evidence type="ECO:0000256" key="3">
    <source>
        <dbReference type="ARBA" id="ARBA00023125"/>
    </source>
</evidence>
<keyword evidence="3" id="KW-0238">DNA-binding</keyword>
<dbReference type="PROSITE" id="PS00041">
    <property type="entry name" value="HTH_ARAC_FAMILY_1"/>
    <property type="match status" value="1"/>
</dbReference>
<dbReference type="OrthoDB" id="9804543at2"/>
<dbReference type="InterPro" id="IPR009057">
    <property type="entry name" value="Homeodomain-like_sf"/>
</dbReference>
<gene>
    <name evidence="7" type="ORF">BGL_1c25210</name>
</gene>